<gene>
    <name evidence="1" type="ORF">SAMN06264346_1026</name>
</gene>
<sequence>MKAIYKSSTKTYFSLYGNMIEERTKHLLFWGLFSFTMTRTFFNKTV</sequence>
<comment type="caution">
    <text evidence="1">The sequence shown here is derived from an EMBL/GenBank/DDBJ whole genome shotgun (WGS) entry which is preliminary data.</text>
</comment>
<accession>A0ABY1NG45</accession>
<evidence type="ECO:0000313" key="2">
    <source>
        <dbReference type="Proteomes" id="UP001157960"/>
    </source>
</evidence>
<dbReference type="EMBL" id="FXTZ01000002">
    <property type="protein sequence ID" value="SMP08871.1"/>
    <property type="molecule type" value="Genomic_DNA"/>
</dbReference>
<reference evidence="1 2" key="1">
    <citation type="submission" date="2017-05" db="EMBL/GenBank/DDBJ databases">
        <authorList>
            <person name="Varghese N."/>
            <person name="Submissions S."/>
        </authorList>
    </citation>
    <scope>NUCLEOTIDE SEQUENCE [LARGE SCALE GENOMIC DNA]</scope>
    <source>
        <strain evidence="1 2">DSM 28214</strain>
    </source>
</reference>
<name>A0ABY1NG45_9FLAO</name>
<evidence type="ECO:0000313" key="1">
    <source>
        <dbReference type="EMBL" id="SMP08871.1"/>
    </source>
</evidence>
<organism evidence="1 2">
    <name type="scientific">Chryseobacterium profundimaris</name>
    <dbReference type="NCBI Taxonomy" id="1387275"/>
    <lineage>
        <taxon>Bacteria</taxon>
        <taxon>Pseudomonadati</taxon>
        <taxon>Bacteroidota</taxon>
        <taxon>Flavobacteriia</taxon>
        <taxon>Flavobacteriales</taxon>
        <taxon>Weeksellaceae</taxon>
        <taxon>Chryseobacterium group</taxon>
        <taxon>Chryseobacterium</taxon>
    </lineage>
</organism>
<protein>
    <submittedName>
        <fullName evidence="1">Uncharacterized protein</fullName>
    </submittedName>
</protein>
<dbReference type="Proteomes" id="UP001157960">
    <property type="component" value="Unassembled WGS sequence"/>
</dbReference>
<keyword evidence="2" id="KW-1185">Reference proteome</keyword>
<proteinExistence type="predicted"/>